<evidence type="ECO:0000313" key="3">
    <source>
        <dbReference type="Proteomes" id="UP000004810"/>
    </source>
</evidence>
<gene>
    <name evidence="2" type="ORF">WUBG_12624</name>
</gene>
<dbReference type="GO" id="GO:0005524">
    <property type="term" value="F:ATP binding"/>
    <property type="evidence" value="ECO:0007669"/>
    <property type="project" value="InterPro"/>
</dbReference>
<dbReference type="Proteomes" id="UP000004810">
    <property type="component" value="Unassembled WGS sequence"/>
</dbReference>
<evidence type="ECO:0000259" key="1">
    <source>
        <dbReference type="Pfam" id="PF00270"/>
    </source>
</evidence>
<dbReference type="Pfam" id="PF00270">
    <property type="entry name" value="DEAD"/>
    <property type="match status" value="1"/>
</dbReference>
<dbReference type="SUPFAM" id="SSF52540">
    <property type="entry name" value="P-loop containing nucleoside triphosphate hydrolases"/>
    <property type="match status" value="1"/>
</dbReference>
<feature type="non-terminal residue" evidence="2">
    <location>
        <position position="58"/>
    </location>
</feature>
<accession>J9EMA7</accession>
<comment type="caution">
    <text evidence="2">The sequence shown here is derived from an EMBL/GenBank/DDBJ whole genome shotgun (WGS) entry which is preliminary data.</text>
</comment>
<dbReference type="InterPro" id="IPR011545">
    <property type="entry name" value="DEAD/DEAH_box_helicase_dom"/>
</dbReference>
<dbReference type="GO" id="GO:0003676">
    <property type="term" value="F:nucleic acid binding"/>
    <property type="evidence" value="ECO:0007669"/>
    <property type="project" value="InterPro"/>
</dbReference>
<reference evidence="3" key="1">
    <citation type="submission" date="2012-08" db="EMBL/GenBank/DDBJ databases">
        <title>The Genome Sequence of Wuchereria bancrofti.</title>
        <authorList>
            <person name="Nutman T.B."/>
            <person name="Fink D.L."/>
            <person name="Russ C."/>
            <person name="Young S."/>
            <person name="Zeng Q."/>
            <person name="Koehrsen M."/>
            <person name="Alvarado L."/>
            <person name="Berlin A."/>
            <person name="Chapman S.B."/>
            <person name="Chen Z."/>
            <person name="Freedman E."/>
            <person name="Gellesch M."/>
            <person name="Goldberg J."/>
            <person name="Griggs A."/>
            <person name="Gujja S."/>
            <person name="Heilman E.R."/>
            <person name="Heiman D."/>
            <person name="Hepburn T."/>
            <person name="Howarth C."/>
            <person name="Jen D."/>
            <person name="Larson L."/>
            <person name="Lewis B."/>
            <person name="Mehta T."/>
            <person name="Park D."/>
            <person name="Pearson M."/>
            <person name="Roberts A."/>
            <person name="Saif S."/>
            <person name="Shea T."/>
            <person name="Shenoy N."/>
            <person name="Sisk P."/>
            <person name="Stolte C."/>
            <person name="Sykes S."/>
            <person name="Walk T."/>
            <person name="White J."/>
            <person name="Yandava C."/>
            <person name="Haas B."/>
            <person name="Henn M.R."/>
            <person name="Nusbaum C."/>
            <person name="Birren B."/>
        </authorList>
    </citation>
    <scope>NUCLEOTIDE SEQUENCE [LARGE SCALE GENOMIC DNA]</scope>
    <source>
        <strain evidence="3">NA</strain>
    </source>
</reference>
<feature type="non-terminal residue" evidence="2">
    <location>
        <position position="1"/>
    </location>
</feature>
<evidence type="ECO:0000313" key="2">
    <source>
        <dbReference type="EMBL" id="EJW76469.1"/>
    </source>
</evidence>
<dbReference type="InterPro" id="IPR027417">
    <property type="entry name" value="P-loop_NTPase"/>
</dbReference>
<proteinExistence type="predicted"/>
<feature type="domain" description="DEAD/DEAH-box helicase" evidence="1">
    <location>
        <begin position="8"/>
        <end position="53"/>
    </location>
</feature>
<dbReference type="AlphaFoldDB" id="J9EMA7"/>
<sequence>SRGEKIEEQIIIGTPGKMLDWVTKLKVIDPSKIICLVLDEADVMISQQGHQDQSIRLH</sequence>
<name>J9EMA7_WUCBA</name>
<dbReference type="EMBL" id="ADBV01009029">
    <property type="protein sequence ID" value="EJW76469.1"/>
    <property type="molecule type" value="Genomic_DNA"/>
</dbReference>
<organism evidence="2 3">
    <name type="scientific">Wuchereria bancrofti</name>
    <dbReference type="NCBI Taxonomy" id="6293"/>
    <lineage>
        <taxon>Eukaryota</taxon>
        <taxon>Metazoa</taxon>
        <taxon>Ecdysozoa</taxon>
        <taxon>Nematoda</taxon>
        <taxon>Chromadorea</taxon>
        <taxon>Rhabditida</taxon>
        <taxon>Spirurina</taxon>
        <taxon>Spiruromorpha</taxon>
        <taxon>Filarioidea</taxon>
        <taxon>Onchocercidae</taxon>
        <taxon>Wuchereria</taxon>
    </lineage>
</organism>
<protein>
    <recommendedName>
        <fullName evidence="1">DEAD/DEAH-box helicase domain-containing protein</fullName>
    </recommendedName>
</protein>
<dbReference type="Gene3D" id="3.40.50.300">
    <property type="entry name" value="P-loop containing nucleotide triphosphate hydrolases"/>
    <property type="match status" value="1"/>
</dbReference>